<feature type="transmembrane region" description="Helical" evidence="1">
    <location>
        <begin position="124"/>
        <end position="147"/>
    </location>
</feature>
<dbReference type="STRING" id="402596.SAMN04489844_4294"/>
<accession>A0A1H5A6M4</accession>
<dbReference type="EMBL" id="FNRT01000002">
    <property type="protein sequence ID" value="SED38033.1"/>
    <property type="molecule type" value="Genomic_DNA"/>
</dbReference>
<keyword evidence="3" id="KW-1185">Reference proteome</keyword>
<sequence>MERGDARTVTAEQGPRPGPLSGWAWWWIPLAVFAASRVVSSVMLLLAGPDQIPVTGEEEHFPRDPSFADLLSTWDGRWYRVIATDGYPTDLPREGDAVVKNVWAFYPLVPGLARLLMLGGLGHVWAASTVAMVTSAAACVVLFAMVRERSDDFTAALAVATLVLGPIGAVFQTTYTEGSALLLVLLTLRALGARQWGRVVAYGLLLAFTRPITLALAAVCGLTWVLLWWRRDTEPFPSRDRVRLAATTVVLALSFLAWPAIAGIATGERDAYRTTQAAWLHPEAVWTTWLSGAGRARLVPGRADRHRHDGARGVGGGPT</sequence>
<name>A0A1H5A6M4_9ACTN</name>
<reference evidence="3" key="1">
    <citation type="submission" date="2016-10" db="EMBL/GenBank/DDBJ databases">
        <authorList>
            <person name="Varghese N."/>
            <person name="Submissions S."/>
        </authorList>
    </citation>
    <scope>NUCLEOTIDE SEQUENCE [LARGE SCALE GENOMIC DNA]</scope>
    <source>
        <strain evidence="3">DSM 22017</strain>
    </source>
</reference>
<feature type="transmembrane region" description="Helical" evidence="1">
    <location>
        <begin position="241"/>
        <end position="261"/>
    </location>
</feature>
<gene>
    <name evidence="2" type="ORF">SAMN04489844_4294</name>
</gene>
<dbReference type="Proteomes" id="UP000198742">
    <property type="component" value="Unassembled WGS sequence"/>
</dbReference>
<keyword evidence="1" id="KW-1133">Transmembrane helix</keyword>
<protein>
    <recommendedName>
        <fullName evidence="4">Dolichyl-phosphate-mannose-protein mannosyltransferase</fullName>
    </recommendedName>
</protein>
<evidence type="ECO:0000256" key="1">
    <source>
        <dbReference type="SAM" id="Phobius"/>
    </source>
</evidence>
<evidence type="ECO:0000313" key="2">
    <source>
        <dbReference type="EMBL" id="SED38033.1"/>
    </source>
</evidence>
<organism evidence="2 3">
    <name type="scientific">Nocardioides exalbidus</name>
    <dbReference type="NCBI Taxonomy" id="402596"/>
    <lineage>
        <taxon>Bacteria</taxon>
        <taxon>Bacillati</taxon>
        <taxon>Actinomycetota</taxon>
        <taxon>Actinomycetes</taxon>
        <taxon>Propionibacteriales</taxon>
        <taxon>Nocardioidaceae</taxon>
        <taxon>Nocardioides</taxon>
    </lineage>
</organism>
<keyword evidence="1" id="KW-0812">Transmembrane</keyword>
<keyword evidence="1" id="KW-0472">Membrane</keyword>
<proteinExistence type="predicted"/>
<evidence type="ECO:0008006" key="4">
    <source>
        <dbReference type="Google" id="ProtNLM"/>
    </source>
</evidence>
<feature type="transmembrane region" description="Helical" evidence="1">
    <location>
        <begin position="153"/>
        <end position="171"/>
    </location>
</feature>
<dbReference type="OrthoDB" id="151635at2"/>
<dbReference type="RefSeq" id="WP_139306658.1">
    <property type="nucleotide sequence ID" value="NZ_FNRT01000002.1"/>
</dbReference>
<evidence type="ECO:0000313" key="3">
    <source>
        <dbReference type="Proteomes" id="UP000198742"/>
    </source>
</evidence>
<dbReference type="AlphaFoldDB" id="A0A1H5A6M4"/>
<feature type="transmembrane region" description="Helical" evidence="1">
    <location>
        <begin position="208"/>
        <end position="229"/>
    </location>
</feature>